<dbReference type="EC" id="4.3.2.9" evidence="1"/>
<evidence type="ECO:0000256" key="1">
    <source>
        <dbReference type="ARBA" id="ARBA00012346"/>
    </source>
</evidence>
<dbReference type="SUPFAM" id="SSF110857">
    <property type="entry name" value="Gamma-glutamyl cyclotransferase-like"/>
    <property type="match status" value="1"/>
</dbReference>
<dbReference type="PANTHER" id="PTHR12935">
    <property type="entry name" value="GAMMA-GLUTAMYLCYCLOTRANSFERASE"/>
    <property type="match status" value="1"/>
</dbReference>
<dbReference type="Pfam" id="PF13772">
    <property type="entry name" value="AIG2_2"/>
    <property type="match status" value="1"/>
</dbReference>
<proteinExistence type="predicted"/>
<dbReference type="InterPro" id="IPR036568">
    <property type="entry name" value="GGCT-like_sf"/>
</dbReference>
<dbReference type="AlphaFoldDB" id="A0A1J7J0Z2"/>
<organism evidence="3 4">
    <name type="scientific">Coniochaeta ligniaria NRRL 30616</name>
    <dbReference type="NCBI Taxonomy" id="1408157"/>
    <lineage>
        <taxon>Eukaryota</taxon>
        <taxon>Fungi</taxon>
        <taxon>Dikarya</taxon>
        <taxon>Ascomycota</taxon>
        <taxon>Pezizomycotina</taxon>
        <taxon>Sordariomycetes</taxon>
        <taxon>Sordariomycetidae</taxon>
        <taxon>Coniochaetales</taxon>
        <taxon>Coniochaetaceae</taxon>
        <taxon>Coniochaeta</taxon>
    </lineage>
</organism>
<evidence type="ECO:0000313" key="4">
    <source>
        <dbReference type="Proteomes" id="UP000182658"/>
    </source>
</evidence>
<dbReference type="Gene3D" id="3.10.490.10">
    <property type="entry name" value="Gamma-glutamyl cyclotransferase-like"/>
    <property type="match status" value="1"/>
</dbReference>
<dbReference type="OrthoDB" id="2924818at2759"/>
<evidence type="ECO:0000256" key="2">
    <source>
        <dbReference type="ARBA" id="ARBA00023239"/>
    </source>
</evidence>
<dbReference type="PANTHER" id="PTHR12935:SF0">
    <property type="entry name" value="GAMMA-GLUTAMYLCYCLOTRANSFERASE"/>
    <property type="match status" value="1"/>
</dbReference>
<dbReference type="Proteomes" id="UP000182658">
    <property type="component" value="Unassembled WGS sequence"/>
</dbReference>
<dbReference type="CDD" id="cd06661">
    <property type="entry name" value="GGCT_like"/>
    <property type="match status" value="1"/>
</dbReference>
<dbReference type="STRING" id="1408157.A0A1J7J0Z2"/>
<name>A0A1J7J0Z2_9PEZI</name>
<accession>A0A1J7J0Z2</accession>
<protein>
    <recommendedName>
        <fullName evidence="1">gamma-glutamylcyclotransferase</fullName>
        <ecNumber evidence="1">4.3.2.9</ecNumber>
    </recommendedName>
</protein>
<evidence type="ECO:0000313" key="3">
    <source>
        <dbReference type="EMBL" id="OIW33438.1"/>
    </source>
</evidence>
<dbReference type="InterPro" id="IPR013024">
    <property type="entry name" value="GGCT-like"/>
</dbReference>
<dbReference type="EMBL" id="KV875094">
    <property type="protein sequence ID" value="OIW33438.1"/>
    <property type="molecule type" value="Genomic_DNA"/>
</dbReference>
<sequence length="158" mass="17974">MYSRCPDAVPKHLAWIGGWAFIINARGFANVVPDEIFNTDTGRYNPGVYGVLYEISEEDEDLLDGYEGVEGGAYEKVEMLVWVQQCEGEGETGEGESLERVALVYIDRRRTEKATPRLEYVRRMNRGIREASSSGLFQPLPGWYVEEVMRPFIPEEEG</sequence>
<reference evidence="3 4" key="1">
    <citation type="submission" date="2016-10" db="EMBL/GenBank/DDBJ databases">
        <title>Draft genome sequence of Coniochaeta ligniaria NRRL30616, a lignocellulolytic fungus for bioabatement of inhibitors in plant biomass hydrolysates.</title>
        <authorList>
            <consortium name="DOE Joint Genome Institute"/>
            <person name="Jimenez D.J."/>
            <person name="Hector R.E."/>
            <person name="Riley R."/>
            <person name="Sun H."/>
            <person name="Grigoriev I.V."/>
            <person name="Van Elsas J.D."/>
            <person name="Nichols N.N."/>
        </authorList>
    </citation>
    <scope>NUCLEOTIDE SEQUENCE [LARGE SCALE GENOMIC DNA]</scope>
    <source>
        <strain evidence="3 4">NRRL 30616</strain>
    </source>
</reference>
<keyword evidence="2" id="KW-0456">Lyase</keyword>
<keyword evidence="4" id="KW-1185">Reference proteome</keyword>
<dbReference type="InterPro" id="IPR017939">
    <property type="entry name" value="G-Glutamylcylcotransferase"/>
</dbReference>
<dbReference type="InParanoid" id="A0A1J7J0Z2"/>
<dbReference type="GO" id="GO:0003839">
    <property type="term" value="F:gamma-glutamylcyclotransferase activity"/>
    <property type="evidence" value="ECO:0007669"/>
    <property type="project" value="UniProtKB-EC"/>
</dbReference>
<gene>
    <name evidence="3" type="ORF">CONLIGDRAFT_628335</name>
</gene>